<evidence type="ECO:0000313" key="2">
    <source>
        <dbReference type="EMBL" id="GAA2073215.1"/>
    </source>
</evidence>
<organism evidence="2 3">
    <name type="scientific">Streptomyces albiaxialis</name>
    <dbReference type="NCBI Taxonomy" id="329523"/>
    <lineage>
        <taxon>Bacteria</taxon>
        <taxon>Bacillati</taxon>
        <taxon>Actinomycetota</taxon>
        <taxon>Actinomycetes</taxon>
        <taxon>Kitasatosporales</taxon>
        <taxon>Streptomycetaceae</taxon>
        <taxon>Streptomyces</taxon>
    </lineage>
</organism>
<protein>
    <submittedName>
        <fullName evidence="2">Uncharacterized protein</fullName>
    </submittedName>
</protein>
<proteinExistence type="predicted"/>
<comment type="caution">
    <text evidence="2">The sequence shown here is derived from an EMBL/GenBank/DDBJ whole genome shotgun (WGS) entry which is preliminary data.</text>
</comment>
<reference evidence="3" key="1">
    <citation type="journal article" date="2019" name="Int. J. Syst. Evol. Microbiol.">
        <title>The Global Catalogue of Microorganisms (GCM) 10K type strain sequencing project: providing services to taxonomists for standard genome sequencing and annotation.</title>
        <authorList>
            <consortium name="The Broad Institute Genomics Platform"/>
            <consortium name="The Broad Institute Genome Sequencing Center for Infectious Disease"/>
            <person name="Wu L."/>
            <person name="Ma J."/>
        </authorList>
    </citation>
    <scope>NUCLEOTIDE SEQUENCE [LARGE SCALE GENOMIC DNA]</scope>
    <source>
        <strain evidence="3">JCM 15478</strain>
    </source>
</reference>
<dbReference type="Proteomes" id="UP001500016">
    <property type="component" value="Unassembled WGS sequence"/>
</dbReference>
<evidence type="ECO:0000256" key="1">
    <source>
        <dbReference type="SAM" id="MobiDB-lite"/>
    </source>
</evidence>
<keyword evidence="3" id="KW-1185">Reference proteome</keyword>
<sequence>MDPPEPARSARSGPAVRPPPWRPSVRPRHRFRTGATQDGAPLSHARCTRAAPAAHPFRIRRAYAPHTRRERPGRAAGKGPGKDPEKGTKKSGPVLEGPAPTGP</sequence>
<gene>
    <name evidence="2" type="ORF">GCM10009801_26360</name>
</gene>
<dbReference type="EMBL" id="BAAAPE010000007">
    <property type="protein sequence ID" value="GAA2073215.1"/>
    <property type="molecule type" value="Genomic_DNA"/>
</dbReference>
<accession>A0ABP5HEA2</accession>
<evidence type="ECO:0000313" key="3">
    <source>
        <dbReference type="Proteomes" id="UP001500016"/>
    </source>
</evidence>
<name>A0ABP5HEA2_9ACTN</name>
<feature type="region of interest" description="Disordered" evidence="1">
    <location>
        <begin position="1"/>
        <end position="103"/>
    </location>
</feature>
<feature type="compositionally biased region" description="Basic residues" evidence="1">
    <location>
        <begin position="57"/>
        <end position="71"/>
    </location>
</feature>